<reference evidence="1" key="1">
    <citation type="submission" date="2021-01" db="EMBL/GenBank/DDBJ databases">
        <authorList>
            <person name="Corre E."/>
            <person name="Pelletier E."/>
            <person name="Niang G."/>
            <person name="Scheremetjew M."/>
            <person name="Finn R."/>
            <person name="Kale V."/>
            <person name="Holt S."/>
            <person name="Cochrane G."/>
            <person name="Meng A."/>
            <person name="Brown T."/>
            <person name="Cohen L."/>
        </authorList>
    </citation>
    <scope>NUCLEOTIDE SEQUENCE</scope>
    <source>
        <strain evidence="1">CCMP3107</strain>
    </source>
</reference>
<protein>
    <submittedName>
        <fullName evidence="1">Uncharacterized protein</fullName>
    </submittedName>
</protein>
<sequence length="112" mass="12318">MQAITEGVEFDTIAREWRMKWSEDNDKASLKKVQELINNVLDQVKAVDGVKGVQRIVCGGCHDFKIIVSVEAGKFGAWQETGFAPEADFLASVGEVEGITTVETQNYTIAPL</sequence>
<evidence type="ECO:0000313" key="1">
    <source>
        <dbReference type="EMBL" id="CAE0625954.1"/>
    </source>
</evidence>
<dbReference type="EMBL" id="HBIU01010761">
    <property type="protein sequence ID" value="CAE0625954.1"/>
    <property type="molecule type" value="Transcribed_RNA"/>
</dbReference>
<proteinExistence type="predicted"/>
<dbReference type="AlphaFoldDB" id="A0A6V1NVX3"/>
<gene>
    <name evidence="1" type="ORF">HAKA00212_LOCUS4625</name>
</gene>
<organism evidence="1">
    <name type="scientific">Heterosigma akashiwo</name>
    <name type="common">Chromophytic alga</name>
    <name type="synonym">Heterosigma carterae</name>
    <dbReference type="NCBI Taxonomy" id="2829"/>
    <lineage>
        <taxon>Eukaryota</taxon>
        <taxon>Sar</taxon>
        <taxon>Stramenopiles</taxon>
        <taxon>Ochrophyta</taxon>
        <taxon>Raphidophyceae</taxon>
        <taxon>Chattonellales</taxon>
        <taxon>Chattonellaceae</taxon>
        <taxon>Heterosigma</taxon>
    </lineage>
</organism>
<accession>A0A6V1NVX3</accession>
<name>A0A6V1NVX3_HETAK</name>